<gene>
    <name evidence="6" type="ORF">D9611_006802</name>
</gene>
<sequence length="1088" mass="119508">MYAATAHHNHVLHQVPYSDSRRPLNPHPIAPPSSTHPAAAATTTTMAAGAAPPPPPPPNNQPPPPNNPPPRNPQRGLPALRETINVVGIPSVTIENNALAVGDAQSSSTRSYTPIKVLGDGSFGTVLLCDWHGTLPPNTPLSPMQCGQGARPEWAGKRLVAVKRMKKRWEGGWDECSRLKELESLRAIPFHENIIPLYDFFLLPSTKELYFVFESMEGNLYHLIKARKGRPFAGGLISSIFRQTVSGLDHIHAHGYFHRDMKPENVLVTTVGLFDYTPVSPIAPPNASKEKDVVAIIKLADFGLARETNSRPPYTEYVSTRWYRAPEVLLLSREYSNPVDMWALGTIMAELVNLRPLFPGQDQVDQVARICEVLGDPSDAYGRDVNGSVIGGGAWSRGIRLARDVGFQFPLTPPKDIFSLFDKSVPISLIQCIRDLLRYDPDKRLTSRECLNHPYLQETSPRNDIPMPNGLRASVSQSSIPMMSSHLNGNSSQPSLSSHTPRNVPPSHSNSTHHPRSEPPPPVPDIPRHLPQPIPLYPQNGHRNQPIAAWSTTSPQPPPSDYPMDISVEPSKPYTNGHANPGPSMVPEYTGRPDQHRPPEPQPVHPQPHKSKLPGLSFGSKKSKWGLSMFGGDKHQLPPVDETTALGTRKRSQSTSTDSKSIRESSPSREQDSRELEKFKKKEAERINREAEKARRKIAEQMHREQARAVMSKRNRMLQQVVARAEDIEWSSANEQRVEPDKTKPGASGPIRQKSSGNIGNSSTVSAAAGKFASPSMEAVPPLDRDHHHRYRDWRGNTTAERVAKARRREFDDDHSMSSSDVNSLSRVSSISFATIDSDPGPSRLRHHPSMFGISSRTSRSSLRTSFDDFSPSGRSSNSFSVEGSSSLAHDFHAHLNMSSNLNGSISPPPLHMLSLSPTLSPPLSPSPPWIVQQDGKDPSLDGMPPGYMAIQNHSLTPSSPLDLHSYLHGHHPPSPFGGQSPYPPRSGHTPRSAKSAINPIFKVVSYKWDSTDGLVPDSDGEFIQPPLPPPPLPPLPPGHHFHHHHQPSDASSNVSSNLLPPFSELEAVAGGDYSPLAPMSFSIPPED</sequence>
<dbReference type="InterPro" id="IPR008271">
    <property type="entry name" value="Ser/Thr_kinase_AS"/>
</dbReference>
<feature type="region of interest" description="Disordered" evidence="4">
    <location>
        <begin position="481"/>
        <end position="712"/>
    </location>
</feature>
<dbReference type="Pfam" id="PF00069">
    <property type="entry name" value="Pkinase"/>
    <property type="match status" value="1"/>
</dbReference>
<keyword evidence="1" id="KW-0418">Kinase</keyword>
<feature type="compositionally biased region" description="Pro residues" evidence="4">
    <location>
        <begin position="1026"/>
        <end position="1038"/>
    </location>
</feature>
<feature type="compositionally biased region" description="Pro residues" evidence="4">
    <location>
        <begin position="51"/>
        <end position="72"/>
    </location>
</feature>
<evidence type="ECO:0000259" key="5">
    <source>
        <dbReference type="PROSITE" id="PS50011"/>
    </source>
</evidence>
<keyword evidence="1" id="KW-0808">Transferase</keyword>
<dbReference type="PROSITE" id="PS00108">
    <property type="entry name" value="PROTEIN_KINASE_ST"/>
    <property type="match status" value="1"/>
</dbReference>
<comment type="caution">
    <text evidence="6">The sequence shown here is derived from an EMBL/GenBank/DDBJ whole genome shotgun (WGS) entry which is preliminary data.</text>
</comment>
<keyword evidence="1" id="KW-0723">Serine/threonine-protein kinase</keyword>
<dbReference type="OrthoDB" id="2158884at2759"/>
<dbReference type="InterPro" id="IPR011009">
    <property type="entry name" value="Kinase-like_dom_sf"/>
</dbReference>
<evidence type="ECO:0000256" key="4">
    <source>
        <dbReference type="SAM" id="MobiDB-lite"/>
    </source>
</evidence>
<feature type="compositionally biased region" description="Polar residues" evidence="4">
    <location>
        <begin position="753"/>
        <end position="766"/>
    </location>
</feature>
<keyword evidence="2" id="KW-0547">Nucleotide-binding</keyword>
<keyword evidence="7" id="KW-1185">Reference proteome</keyword>
<dbReference type="CDD" id="cd07830">
    <property type="entry name" value="STKc_MAK_like"/>
    <property type="match status" value="1"/>
</dbReference>
<feature type="region of interest" description="Disordered" evidence="4">
    <location>
        <begin position="726"/>
        <end position="783"/>
    </location>
</feature>
<dbReference type="PANTHER" id="PTHR24055">
    <property type="entry name" value="MITOGEN-ACTIVATED PROTEIN KINASE"/>
    <property type="match status" value="1"/>
</dbReference>
<dbReference type="PROSITE" id="PS50011">
    <property type="entry name" value="PROTEIN_KINASE_DOM"/>
    <property type="match status" value="1"/>
</dbReference>
<evidence type="ECO:0000313" key="6">
    <source>
        <dbReference type="EMBL" id="KAF5314045.1"/>
    </source>
</evidence>
<proteinExistence type="predicted"/>
<feature type="compositionally biased region" description="Low complexity" evidence="4">
    <location>
        <begin position="855"/>
        <end position="884"/>
    </location>
</feature>
<feature type="domain" description="Protein kinase" evidence="5">
    <location>
        <begin position="112"/>
        <end position="456"/>
    </location>
</feature>
<evidence type="ECO:0000256" key="2">
    <source>
        <dbReference type="ARBA" id="ARBA00022741"/>
    </source>
</evidence>
<accession>A0A8H5AZN8</accession>
<dbReference type="Gene3D" id="1.10.510.10">
    <property type="entry name" value="Transferase(Phosphotransferase) domain 1"/>
    <property type="match status" value="1"/>
</dbReference>
<dbReference type="InterPro" id="IPR050117">
    <property type="entry name" value="MAPK"/>
</dbReference>
<feature type="compositionally biased region" description="Polar residues" evidence="4">
    <location>
        <begin position="486"/>
        <end position="512"/>
    </location>
</feature>
<evidence type="ECO:0000313" key="7">
    <source>
        <dbReference type="Proteomes" id="UP000541558"/>
    </source>
</evidence>
<reference evidence="6 7" key="1">
    <citation type="journal article" date="2020" name="ISME J.">
        <title>Uncovering the hidden diversity of litter-decomposition mechanisms in mushroom-forming fungi.</title>
        <authorList>
            <person name="Floudas D."/>
            <person name="Bentzer J."/>
            <person name="Ahren D."/>
            <person name="Johansson T."/>
            <person name="Persson P."/>
            <person name="Tunlid A."/>
        </authorList>
    </citation>
    <scope>NUCLEOTIDE SEQUENCE [LARGE SCALE GENOMIC DNA]</scope>
    <source>
        <strain evidence="6 7">CBS 175.51</strain>
    </source>
</reference>
<dbReference type="Proteomes" id="UP000541558">
    <property type="component" value="Unassembled WGS sequence"/>
</dbReference>
<dbReference type="AlphaFoldDB" id="A0A8H5AZN8"/>
<feature type="region of interest" description="Disordered" evidence="4">
    <location>
        <begin position="835"/>
        <end position="884"/>
    </location>
</feature>
<feature type="region of interest" description="Disordered" evidence="4">
    <location>
        <begin position="1017"/>
        <end position="1059"/>
    </location>
</feature>
<evidence type="ECO:0000256" key="1">
    <source>
        <dbReference type="ARBA" id="ARBA00022527"/>
    </source>
</evidence>
<evidence type="ECO:0000256" key="3">
    <source>
        <dbReference type="ARBA" id="ARBA00022840"/>
    </source>
</evidence>
<name>A0A8H5AZN8_9AGAR</name>
<feature type="region of interest" description="Disordered" evidence="4">
    <location>
        <begin position="952"/>
        <end position="995"/>
    </location>
</feature>
<dbReference type="GO" id="GO:0004674">
    <property type="term" value="F:protein serine/threonine kinase activity"/>
    <property type="evidence" value="ECO:0007669"/>
    <property type="project" value="UniProtKB-KW"/>
</dbReference>
<dbReference type="Gene3D" id="3.30.200.20">
    <property type="entry name" value="Phosphorylase Kinase, domain 1"/>
    <property type="match status" value="1"/>
</dbReference>
<dbReference type="SMART" id="SM00220">
    <property type="entry name" value="S_TKc"/>
    <property type="match status" value="1"/>
</dbReference>
<protein>
    <recommendedName>
        <fullName evidence="5">Protein kinase domain-containing protein</fullName>
    </recommendedName>
</protein>
<dbReference type="InterPro" id="IPR000719">
    <property type="entry name" value="Prot_kinase_dom"/>
</dbReference>
<organism evidence="6 7">
    <name type="scientific">Ephemerocybe angulata</name>
    <dbReference type="NCBI Taxonomy" id="980116"/>
    <lineage>
        <taxon>Eukaryota</taxon>
        <taxon>Fungi</taxon>
        <taxon>Dikarya</taxon>
        <taxon>Basidiomycota</taxon>
        <taxon>Agaricomycotina</taxon>
        <taxon>Agaricomycetes</taxon>
        <taxon>Agaricomycetidae</taxon>
        <taxon>Agaricales</taxon>
        <taxon>Agaricineae</taxon>
        <taxon>Psathyrellaceae</taxon>
        <taxon>Ephemerocybe</taxon>
    </lineage>
</organism>
<feature type="compositionally biased region" description="Low complexity" evidence="4">
    <location>
        <begin position="32"/>
        <end position="50"/>
    </location>
</feature>
<dbReference type="SUPFAM" id="SSF56112">
    <property type="entry name" value="Protein kinase-like (PK-like)"/>
    <property type="match status" value="1"/>
</dbReference>
<feature type="compositionally biased region" description="Pro residues" evidence="4">
    <location>
        <begin position="518"/>
        <end position="536"/>
    </location>
</feature>
<feature type="compositionally biased region" description="Polar residues" evidence="4">
    <location>
        <begin position="1049"/>
        <end position="1059"/>
    </location>
</feature>
<dbReference type="EMBL" id="JAACJK010000222">
    <property type="protein sequence ID" value="KAF5314045.1"/>
    <property type="molecule type" value="Genomic_DNA"/>
</dbReference>
<keyword evidence="3" id="KW-0067">ATP-binding</keyword>
<feature type="compositionally biased region" description="Basic and acidic residues" evidence="4">
    <location>
        <begin position="660"/>
        <end position="707"/>
    </location>
</feature>
<dbReference type="GO" id="GO:0005524">
    <property type="term" value="F:ATP binding"/>
    <property type="evidence" value="ECO:0007669"/>
    <property type="project" value="UniProtKB-KW"/>
</dbReference>
<feature type="region of interest" description="Disordered" evidence="4">
    <location>
        <begin position="1"/>
        <end position="77"/>
    </location>
</feature>